<dbReference type="EMBL" id="JAGGJR010000002">
    <property type="protein sequence ID" value="MBP1871888.1"/>
    <property type="molecule type" value="Genomic_DNA"/>
</dbReference>
<organism evidence="1 2">
    <name type="scientific">Ensifer adhaerens</name>
    <name type="common">Sinorhizobium morelense</name>
    <dbReference type="NCBI Taxonomy" id="106592"/>
    <lineage>
        <taxon>Bacteria</taxon>
        <taxon>Pseudomonadati</taxon>
        <taxon>Pseudomonadota</taxon>
        <taxon>Alphaproteobacteria</taxon>
        <taxon>Hyphomicrobiales</taxon>
        <taxon>Rhizobiaceae</taxon>
        <taxon>Sinorhizobium/Ensifer group</taxon>
        <taxon>Ensifer</taxon>
    </lineage>
</organism>
<gene>
    <name evidence="1" type="ORF">J2Z19_001600</name>
</gene>
<protein>
    <submittedName>
        <fullName evidence="1">Uncharacterized protein</fullName>
    </submittedName>
</protein>
<dbReference type="Proteomes" id="UP000823773">
    <property type="component" value="Unassembled WGS sequence"/>
</dbReference>
<accession>A0ACC5SSM4</accession>
<name>A0ACC5SSM4_ENSAD</name>
<evidence type="ECO:0000313" key="1">
    <source>
        <dbReference type="EMBL" id="MBP1871888.1"/>
    </source>
</evidence>
<keyword evidence="2" id="KW-1185">Reference proteome</keyword>
<comment type="caution">
    <text evidence="1">The sequence shown here is derived from an EMBL/GenBank/DDBJ whole genome shotgun (WGS) entry which is preliminary data.</text>
</comment>
<reference evidence="1" key="1">
    <citation type="submission" date="2021-03" db="EMBL/GenBank/DDBJ databases">
        <title>Genomic Encyclopedia of Type Strains, Phase IV (KMG-IV): sequencing the most valuable type-strain genomes for metagenomic binning, comparative biology and taxonomic classification.</title>
        <authorList>
            <person name="Goeker M."/>
        </authorList>
    </citation>
    <scope>NUCLEOTIDE SEQUENCE</scope>
    <source>
        <strain evidence="1">DSM 18131</strain>
    </source>
</reference>
<evidence type="ECO:0000313" key="2">
    <source>
        <dbReference type="Proteomes" id="UP000823773"/>
    </source>
</evidence>
<sequence>MNVLKTYLCNVTVVIIDDAETTAKLEQAFTAVGAVVFVVSDLYTRCRLNPTFLPDVMVVDPGAIADRELRALAFSWADDDRCVPIFYDTQWPEDHYGRNGMIHKSRPIAEVVEAAVFGMRARTQEQTN</sequence>
<proteinExistence type="predicted"/>